<dbReference type="OrthoDB" id="9788295at2"/>
<dbReference type="Gene3D" id="3.40.109.10">
    <property type="entry name" value="NADH Oxidase"/>
    <property type="match status" value="1"/>
</dbReference>
<dbReference type="HAMAP" id="MF_01259">
    <property type="entry name" value="F420_ligase_FbiB"/>
    <property type="match status" value="1"/>
</dbReference>
<keyword evidence="8" id="KW-0464">Manganese</keyword>
<dbReference type="AlphaFoldDB" id="A0A4R5BXU7"/>
<protein>
    <submittedName>
        <fullName evidence="13">Coenzyme F420-0:L-glutamate ligase</fullName>
        <ecNumber evidence="13">6.3.2.31</ecNumber>
    </submittedName>
</protein>
<proteinExistence type="inferred from homology"/>
<keyword evidence="4" id="KW-0460">Magnesium</keyword>
<evidence type="ECO:0000256" key="9">
    <source>
        <dbReference type="ARBA" id="ARBA00023268"/>
    </source>
</evidence>
<name>A0A4R5BXU7_9ACTN</name>
<dbReference type="EMBL" id="SMKU01000052">
    <property type="protein sequence ID" value="TDD90220.1"/>
    <property type="molecule type" value="Genomic_DNA"/>
</dbReference>
<keyword evidence="3" id="KW-0547">Nucleotide-binding</keyword>
<dbReference type="InterPro" id="IPR002847">
    <property type="entry name" value="F420-0_gamma-glut_ligase-dom"/>
</dbReference>
<dbReference type="GO" id="GO:0016491">
    <property type="term" value="F:oxidoreductase activity"/>
    <property type="evidence" value="ECO:0007669"/>
    <property type="project" value="UniProtKB-KW"/>
</dbReference>
<dbReference type="Gene3D" id="3.90.1660.10">
    <property type="entry name" value="CofE-like domain"/>
    <property type="match status" value="1"/>
</dbReference>
<dbReference type="InterPro" id="IPR023661">
    <property type="entry name" value="FbiB"/>
</dbReference>
<evidence type="ECO:0000256" key="10">
    <source>
        <dbReference type="SAM" id="MobiDB-lite"/>
    </source>
</evidence>
<reference evidence="13 14" key="1">
    <citation type="submission" date="2019-03" db="EMBL/GenBank/DDBJ databases">
        <title>Draft genome sequences of novel Actinobacteria.</title>
        <authorList>
            <person name="Sahin N."/>
            <person name="Ay H."/>
            <person name="Saygin H."/>
        </authorList>
    </citation>
    <scope>NUCLEOTIDE SEQUENCE [LARGE SCALE GENOMIC DNA]</scope>
    <source>
        <strain evidence="13 14">H3C3</strain>
    </source>
</reference>
<dbReference type="InterPro" id="IPR029479">
    <property type="entry name" value="Nitroreductase"/>
</dbReference>
<keyword evidence="1 13" id="KW-0436">Ligase</keyword>
<keyword evidence="7" id="KW-0342">GTP-binding</keyword>
<dbReference type="InterPro" id="IPR019943">
    <property type="entry name" value="F420_FbiB_C"/>
</dbReference>
<gene>
    <name evidence="13" type="ORF">E1298_13210</name>
</gene>
<feature type="compositionally biased region" description="Basic and acidic residues" evidence="10">
    <location>
        <begin position="411"/>
        <end position="426"/>
    </location>
</feature>
<dbReference type="NCBIfam" id="NF009810">
    <property type="entry name" value="PRK13294.1"/>
    <property type="match status" value="1"/>
</dbReference>
<evidence type="ECO:0000259" key="12">
    <source>
        <dbReference type="Pfam" id="PF01996"/>
    </source>
</evidence>
<dbReference type="InterPro" id="IPR008225">
    <property type="entry name" value="F420-0_g-glutamyl_ligase"/>
</dbReference>
<evidence type="ECO:0000256" key="7">
    <source>
        <dbReference type="ARBA" id="ARBA00023134"/>
    </source>
</evidence>
<feature type="domain" description="Nitroreductase" evidence="11">
    <location>
        <begin position="237"/>
        <end position="406"/>
    </location>
</feature>
<organism evidence="13 14">
    <name type="scientific">Actinomadura rubrisoli</name>
    <dbReference type="NCBI Taxonomy" id="2530368"/>
    <lineage>
        <taxon>Bacteria</taxon>
        <taxon>Bacillati</taxon>
        <taxon>Actinomycetota</taxon>
        <taxon>Actinomycetes</taxon>
        <taxon>Streptosporangiales</taxon>
        <taxon>Thermomonosporaceae</taxon>
        <taxon>Actinomadura</taxon>
    </lineage>
</organism>
<keyword evidence="14" id="KW-1185">Reference proteome</keyword>
<dbReference type="Gene3D" id="3.30.1330.100">
    <property type="entry name" value="CofE-like"/>
    <property type="match status" value="1"/>
</dbReference>
<evidence type="ECO:0000256" key="1">
    <source>
        <dbReference type="ARBA" id="ARBA00022598"/>
    </source>
</evidence>
<dbReference type="PANTHER" id="PTHR47917">
    <property type="match status" value="1"/>
</dbReference>
<dbReference type="SUPFAM" id="SSF55469">
    <property type="entry name" value="FMN-dependent nitroreductase-like"/>
    <property type="match status" value="1"/>
</dbReference>
<dbReference type="GO" id="GO:0046872">
    <property type="term" value="F:metal ion binding"/>
    <property type="evidence" value="ECO:0007669"/>
    <property type="project" value="UniProtKB-KW"/>
</dbReference>
<keyword evidence="9" id="KW-0511">Multifunctional enzyme</keyword>
<dbReference type="NCBIfam" id="TIGR03553">
    <property type="entry name" value="F420_FbiB_CTERM"/>
    <property type="match status" value="1"/>
</dbReference>
<keyword evidence="5" id="KW-0630">Potassium</keyword>
<keyword evidence="2" id="KW-0479">Metal-binding</keyword>
<sequence>MEVSGVPGLPEVAEGDDIAALIPPGTLRDGDVLVVTSKIVSKAEGRVLVAGDREKAIDAETVRVVARRAHARGETRIVETRHGLVLAAAGVDSSNTAPGTVLLLPEDPDASARRIRAGLRERAGVDVAVIVSDTLGRPWRNGLVDAAIGVAGLAPLSDLRGRDDAYGNRLDATVTAVADEIAAAAELVKGKLDGVPIAVVRGLPGLVTREDGPGARELVRPPAEDMFRYGSSEVLHARRTIREFTADPVDPAAVRRAVAAAITAPAPHHTTPWRFVLLESAESRTRLLDAMRDAWEADLRRDGFSEESITKRLRRGDVLRRAPYLVVPCLVTDGAHDYPDERRARAEREMFVVAAGAGVQNLLVALAVEGLGSCWVSSTMFCGDVVRESLDLPDGWDPMGAVGIGHPAAPPRERPPRGPDAFIEVR</sequence>
<evidence type="ECO:0000313" key="14">
    <source>
        <dbReference type="Proteomes" id="UP000294513"/>
    </source>
</evidence>
<accession>A0A4R5BXU7</accession>
<evidence type="ECO:0000256" key="5">
    <source>
        <dbReference type="ARBA" id="ARBA00022958"/>
    </source>
</evidence>
<evidence type="ECO:0000256" key="6">
    <source>
        <dbReference type="ARBA" id="ARBA00023002"/>
    </source>
</evidence>
<feature type="domain" description="Coenzyme F420:L-glutamate ligase-like" evidence="12">
    <location>
        <begin position="9"/>
        <end position="202"/>
    </location>
</feature>
<dbReference type="Pfam" id="PF01996">
    <property type="entry name" value="F420_ligase"/>
    <property type="match status" value="1"/>
</dbReference>
<dbReference type="NCBIfam" id="TIGR01916">
    <property type="entry name" value="F420_cofE"/>
    <property type="match status" value="1"/>
</dbReference>
<evidence type="ECO:0000256" key="8">
    <source>
        <dbReference type="ARBA" id="ARBA00023211"/>
    </source>
</evidence>
<dbReference type="Proteomes" id="UP000294513">
    <property type="component" value="Unassembled WGS sequence"/>
</dbReference>
<keyword evidence="6" id="KW-0560">Oxidoreductase</keyword>
<comment type="caution">
    <text evidence="13">The sequence shown here is derived from an EMBL/GenBank/DDBJ whole genome shotgun (WGS) entry which is preliminary data.</text>
</comment>
<evidence type="ECO:0000259" key="11">
    <source>
        <dbReference type="Pfam" id="PF00881"/>
    </source>
</evidence>
<evidence type="ECO:0000256" key="2">
    <source>
        <dbReference type="ARBA" id="ARBA00022723"/>
    </source>
</evidence>
<dbReference type="GO" id="GO:0052618">
    <property type="term" value="F:coenzyme F420-0:L-glutamate ligase activity"/>
    <property type="evidence" value="ECO:0007669"/>
    <property type="project" value="UniProtKB-EC"/>
</dbReference>
<evidence type="ECO:0000313" key="13">
    <source>
        <dbReference type="EMBL" id="TDD90220.1"/>
    </source>
</evidence>
<dbReference type="GO" id="GO:0005525">
    <property type="term" value="F:GTP binding"/>
    <property type="evidence" value="ECO:0007669"/>
    <property type="project" value="UniProtKB-KW"/>
</dbReference>
<dbReference type="PANTHER" id="PTHR47917:SF1">
    <property type="entry name" value="COENZYME F420:L-GLUTAMATE LIGASE"/>
    <property type="match status" value="1"/>
</dbReference>
<feature type="region of interest" description="Disordered" evidence="10">
    <location>
        <begin position="403"/>
        <end position="426"/>
    </location>
</feature>
<evidence type="ECO:0000256" key="4">
    <source>
        <dbReference type="ARBA" id="ARBA00022842"/>
    </source>
</evidence>
<dbReference type="FunFam" id="3.40.109.10:FF:000009">
    <property type="entry name" value="Coenzyme F420:L-glutamate ligase"/>
    <property type="match status" value="1"/>
</dbReference>
<dbReference type="Pfam" id="PF00881">
    <property type="entry name" value="Nitroreductase"/>
    <property type="match status" value="1"/>
</dbReference>
<dbReference type="EC" id="6.3.2.31" evidence="13"/>
<dbReference type="SUPFAM" id="SSF144010">
    <property type="entry name" value="CofE-like"/>
    <property type="match status" value="1"/>
</dbReference>
<dbReference type="InterPro" id="IPR000415">
    <property type="entry name" value="Nitroreductase-like"/>
</dbReference>
<evidence type="ECO:0000256" key="3">
    <source>
        <dbReference type="ARBA" id="ARBA00022741"/>
    </source>
</evidence>